<feature type="active site" description="Acyl-ester intermediate" evidence="3">
    <location>
        <position position="244"/>
    </location>
</feature>
<feature type="binding site" evidence="4">
    <location>
        <begin position="241"/>
        <end position="244"/>
    </location>
    <ligand>
        <name>substrate</name>
    </ligand>
</feature>
<dbReference type="EMBL" id="CDMC01000009">
    <property type="protein sequence ID" value="CEL07208.1"/>
    <property type="molecule type" value="Genomic_DNA"/>
</dbReference>
<evidence type="ECO:0000256" key="3">
    <source>
        <dbReference type="PIRSR" id="PIRSR001221-1"/>
    </source>
</evidence>
<evidence type="ECO:0000256" key="1">
    <source>
        <dbReference type="ARBA" id="ARBA00009199"/>
    </source>
</evidence>
<evidence type="ECO:0000313" key="7">
    <source>
        <dbReference type="Proteomes" id="UP000054771"/>
    </source>
</evidence>
<gene>
    <name evidence="6" type="ORF">ASPCAL10371</name>
</gene>
<feature type="active site" description="Charge relay system" evidence="3">
    <location>
        <position position="144"/>
    </location>
</feature>
<dbReference type="InterPro" id="IPR036928">
    <property type="entry name" value="AS_sf"/>
</dbReference>
<protein>
    <recommendedName>
        <fullName evidence="5">Amidase domain-containing protein</fullName>
    </recommendedName>
</protein>
<sequence length="557" mass="60852">MTSSSHSTPEDWRAIATRHRANLDAQIPAEWRLTAEFRASLPADGRLLQADPIRKSGILTESELDITENYSAAQLLQRLKWGDVSSVDVTTAFCKRAAVAGQLTNCLTEHFFSRALERAQYLDEYLKRERKVVGPLHGLPISLKDSFCLEGIPTTVGYVSFLKNGPAKENSALVNLLLDLGAVLYVKTNIPQTMMTADSENNIYGRTLNPHNTSLTAGGSTGGEGALQALRGSLLGVGTDIAGSVRIPALCCGVYGFKPTSNRVPFGGQISGYMAGIPGIEPSAGPLGQSIDDIELFMTTVLSGETWRYDSYSASAPWGGSIPADRRVEGRLLTIGILPEDPQYPLHPPVRRALTSAIDALRKKGHRLIQLPLPQTDNNTSIAYASRLAWQYFTYSPFINHMAPSGEPPITSVAKGASPLFTGELPISEEDIFKKISALHLARRDYGDFWRKTWTEYSLDVVLAPGAQNTAVPHDTYAWPPYTLMWNLVDYPAIIIPYGKASAELDPETLVLKDGVQPSYIPEVVNGAPCALQVVAPRFQDERCLSAARIIDRDIRL</sequence>
<dbReference type="GO" id="GO:0016787">
    <property type="term" value="F:hydrolase activity"/>
    <property type="evidence" value="ECO:0007669"/>
    <property type="project" value="UniProtKB-KW"/>
</dbReference>
<keyword evidence="7" id="KW-1185">Reference proteome</keyword>
<evidence type="ECO:0000256" key="2">
    <source>
        <dbReference type="ARBA" id="ARBA00022801"/>
    </source>
</evidence>
<dbReference type="SUPFAM" id="SSF75304">
    <property type="entry name" value="Amidase signature (AS) enzymes"/>
    <property type="match status" value="1"/>
</dbReference>
<dbReference type="OMA" id="INDGMQP"/>
<accession>A0A0U5G9Y1</accession>
<dbReference type="Proteomes" id="UP000054771">
    <property type="component" value="Unassembled WGS sequence"/>
</dbReference>
<dbReference type="PANTHER" id="PTHR46072:SF3">
    <property type="entry name" value="AMIDASE"/>
    <property type="match status" value="1"/>
</dbReference>
<dbReference type="PANTHER" id="PTHR46072">
    <property type="entry name" value="AMIDASE-RELATED-RELATED"/>
    <property type="match status" value="1"/>
</dbReference>
<name>A0A0U5G9Y1_ASPCI</name>
<dbReference type="InterPro" id="IPR023631">
    <property type="entry name" value="Amidase_dom"/>
</dbReference>
<dbReference type="OrthoDB" id="6428749at2759"/>
<dbReference type="PIRSF" id="PIRSF001221">
    <property type="entry name" value="Amidase_fungi"/>
    <property type="match status" value="1"/>
</dbReference>
<keyword evidence="2" id="KW-0378">Hydrolase</keyword>
<feature type="domain" description="Amidase" evidence="5">
    <location>
        <begin position="88"/>
        <end position="545"/>
    </location>
</feature>
<evidence type="ECO:0000313" key="6">
    <source>
        <dbReference type="EMBL" id="CEL07208.1"/>
    </source>
</evidence>
<dbReference type="Gene3D" id="3.90.1300.10">
    <property type="entry name" value="Amidase signature (AS) domain"/>
    <property type="match status" value="1"/>
</dbReference>
<feature type="binding site" evidence="4">
    <location>
        <position position="194"/>
    </location>
    <ligand>
        <name>substrate</name>
    </ligand>
</feature>
<comment type="similarity">
    <text evidence="1">Belongs to the amidase family.</text>
</comment>
<evidence type="ECO:0000259" key="5">
    <source>
        <dbReference type="Pfam" id="PF01425"/>
    </source>
</evidence>
<dbReference type="STRING" id="454130.A0A0U5G9Y1"/>
<dbReference type="Pfam" id="PF01425">
    <property type="entry name" value="Amidase"/>
    <property type="match status" value="1"/>
</dbReference>
<reference evidence="7" key="1">
    <citation type="journal article" date="2016" name="Genome Announc.">
        <title>Draft genome sequences of fungus Aspergillus calidoustus.</title>
        <authorList>
            <person name="Horn F."/>
            <person name="Linde J."/>
            <person name="Mattern D.J."/>
            <person name="Walther G."/>
            <person name="Guthke R."/>
            <person name="Scherlach K."/>
            <person name="Martin K."/>
            <person name="Brakhage A.A."/>
            <person name="Petzke L."/>
            <person name="Valiante V."/>
        </authorList>
    </citation>
    <scope>NUCLEOTIDE SEQUENCE [LARGE SCALE GENOMIC DNA]</scope>
    <source>
        <strain evidence="7">SF006504</strain>
    </source>
</reference>
<feature type="binding site" evidence="4">
    <location>
        <position position="220"/>
    </location>
    <ligand>
        <name>substrate</name>
    </ligand>
</feature>
<organism evidence="6 7">
    <name type="scientific">Aspergillus calidoustus</name>
    <dbReference type="NCBI Taxonomy" id="454130"/>
    <lineage>
        <taxon>Eukaryota</taxon>
        <taxon>Fungi</taxon>
        <taxon>Dikarya</taxon>
        <taxon>Ascomycota</taxon>
        <taxon>Pezizomycotina</taxon>
        <taxon>Eurotiomycetes</taxon>
        <taxon>Eurotiomycetidae</taxon>
        <taxon>Eurotiales</taxon>
        <taxon>Aspergillaceae</taxon>
        <taxon>Aspergillus</taxon>
        <taxon>Aspergillus subgen. Nidulantes</taxon>
    </lineage>
</organism>
<feature type="active site" description="Charge relay system" evidence="3">
    <location>
        <position position="220"/>
    </location>
</feature>
<proteinExistence type="inferred from homology"/>
<evidence type="ECO:0000256" key="4">
    <source>
        <dbReference type="PIRSR" id="PIRSR001221-2"/>
    </source>
</evidence>
<dbReference type="AlphaFoldDB" id="A0A0U5G9Y1"/>